<dbReference type="EMBL" id="CM046108">
    <property type="protein sequence ID" value="KAI8426639.1"/>
    <property type="molecule type" value="Genomic_DNA"/>
</dbReference>
<dbReference type="Proteomes" id="UP001064048">
    <property type="component" value="Chromosome 8"/>
</dbReference>
<protein>
    <submittedName>
        <fullName evidence="1">Uncharacterized protein</fullName>
    </submittedName>
</protein>
<organism evidence="1 2">
    <name type="scientific">Choristoneura fumiferana</name>
    <name type="common">Spruce budworm moth</name>
    <name type="synonym">Archips fumiferana</name>
    <dbReference type="NCBI Taxonomy" id="7141"/>
    <lineage>
        <taxon>Eukaryota</taxon>
        <taxon>Metazoa</taxon>
        <taxon>Ecdysozoa</taxon>
        <taxon>Arthropoda</taxon>
        <taxon>Hexapoda</taxon>
        <taxon>Insecta</taxon>
        <taxon>Pterygota</taxon>
        <taxon>Neoptera</taxon>
        <taxon>Endopterygota</taxon>
        <taxon>Lepidoptera</taxon>
        <taxon>Glossata</taxon>
        <taxon>Ditrysia</taxon>
        <taxon>Tortricoidea</taxon>
        <taxon>Tortricidae</taxon>
        <taxon>Tortricinae</taxon>
        <taxon>Choristoneura</taxon>
    </lineage>
</organism>
<keyword evidence="2" id="KW-1185">Reference proteome</keyword>
<accession>A0ACC0JRG9</accession>
<gene>
    <name evidence="1" type="ORF">MSG28_005413</name>
</gene>
<reference evidence="1 2" key="1">
    <citation type="journal article" date="2022" name="Genome Biol. Evol.">
        <title>The Spruce Budworm Genome: Reconstructing the Evolutionary History of Antifreeze Proteins.</title>
        <authorList>
            <person name="Beliveau C."/>
            <person name="Gagne P."/>
            <person name="Picq S."/>
            <person name="Vernygora O."/>
            <person name="Keeling C.I."/>
            <person name="Pinkney K."/>
            <person name="Doucet D."/>
            <person name="Wen F."/>
            <person name="Johnston J.S."/>
            <person name="Maaroufi H."/>
            <person name="Boyle B."/>
            <person name="Laroche J."/>
            <person name="Dewar K."/>
            <person name="Juretic N."/>
            <person name="Blackburn G."/>
            <person name="Nisole A."/>
            <person name="Brunet B."/>
            <person name="Brandao M."/>
            <person name="Lumley L."/>
            <person name="Duan J."/>
            <person name="Quan G."/>
            <person name="Lucarotti C.J."/>
            <person name="Roe A.D."/>
            <person name="Sperling F.A.H."/>
            <person name="Levesque R.C."/>
            <person name="Cusson M."/>
        </authorList>
    </citation>
    <scope>NUCLEOTIDE SEQUENCE [LARGE SCALE GENOMIC DNA]</scope>
    <source>
        <strain evidence="1">Glfc:IPQL:Cfum</strain>
    </source>
</reference>
<evidence type="ECO:0000313" key="2">
    <source>
        <dbReference type="Proteomes" id="UP001064048"/>
    </source>
</evidence>
<proteinExistence type="predicted"/>
<sequence length="402" mass="43801">MRAMRVLRALLLLSSLQLAAFTEIPAECVIDLRCRECVPDAMPLVESHRAAGGAVRLAPGAQLALACRGTRFVAYPTREALDARCEGGRLRLAHDHSLRHLLELGCQENLFEDVLHEVEHCGPPHQGRAYQTLSAGGAGTRHLATLCFDAERSLPLRARAGAGPALPLRAHRDGAAPRSLLGNFNQLFDARARADAARLYGDEARLNRRLRELLRPDDVTLAGHELAAADLLAPDYFDDQDLRVADFPSNRVLVWRAVARGNLHRLQQDVAARMRKARNASAALDVWAGTHGVMSPGRFPVPRYGGARVRAGRRALALVLVNDPLAAVSEIRAAVFCESACARAPWLRRLLRARSYEVPALGLVFCCDAHSLAAAVPELPRDLIRDVPVGTDGMLIDDDDAL</sequence>
<comment type="caution">
    <text evidence="1">The sequence shown here is derived from an EMBL/GenBank/DDBJ whole genome shotgun (WGS) entry which is preliminary data.</text>
</comment>
<evidence type="ECO:0000313" key="1">
    <source>
        <dbReference type="EMBL" id="KAI8426639.1"/>
    </source>
</evidence>
<name>A0ACC0JRG9_CHOFU</name>